<evidence type="ECO:0000256" key="4">
    <source>
        <dbReference type="ARBA" id="ARBA00022734"/>
    </source>
</evidence>
<keyword evidence="3" id="KW-0812">Transmembrane</keyword>
<keyword evidence="6" id="KW-1133">Transmembrane helix</keyword>
<evidence type="ECO:0000256" key="7">
    <source>
        <dbReference type="ARBA" id="ARBA00023034"/>
    </source>
</evidence>
<evidence type="ECO:0000256" key="10">
    <source>
        <dbReference type="RuleBase" id="RU361242"/>
    </source>
</evidence>
<proteinExistence type="inferred from homology"/>
<dbReference type="CDD" id="cd23462">
    <property type="entry name" value="beta-trefoil_Ricin_Pgant9-like"/>
    <property type="match status" value="1"/>
</dbReference>
<dbReference type="EMBL" id="CAXLJM020000007">
    <property type="protein sequence ID" value="CAL8072155.1"/>
    <property type="molecule type" value="Genomic_DNA"/>
</dbReference>
<dbReference type="Pfam" id="PF00535">
    <property type="entry name" value="Glycos_transf_2"/>
    <property type="match status" value="1"/>
</dbReference>
<sequence length="640" mass="73004">MAFYTLSSKFLWVFFVTLLYIQQNPACCATAEVEDIEEGYDSEENNIVNSYTFTTGGDNDDDDDDNEAFDINNEEEGTANGQVQIQQVAVQFDLATPPEAPIQIRNPGGLGEMGEPSQIENPTPEQAKLIEEGFQRHSINEYLSDHISLDRQLPDYRNEWCKRPGLHVDSLLPASVILCFNNEALSILLRSVHSILNRTPANLLTEIVLVDDNSDFENLGKDLEDHIAAYPKVKLVRSKERLGLIRARMLGANNAKGPVLVFLDSHIETTEGWLEPLSDRITRNWTNVVCPIIDVIDYETLEYKMSERSITAVGGFTWDMVFNWKTATDEVLSALKTPADPVPSPTMAGGLFAIHKGFFDHLGQYDEEYEIWGAENLEISFKTWMCGGTLEFIPCSHIGHIYRKRAPYTRNGADARPHRNYIRLAAVWLDDYAKYYFQRIGNNLGDYGDISSRLQLKKDLKCHSFDWFLKNVYPDVFNPKTVAGEGEIRNEAFGGNHCLDAFAKNHGDEGTKTTVRPIGYLCHKQGGNQYWYFTKTGEFRRDESCLDYSGGESPEMYPCHGAKGNQFWTFDLENGFIIHVPTQLCLTLTTRDEIKMQPCEERITQRWIMARMSSKRVKKVWKLAEEWIAKQLERARQLEN</sequence>
<dbReference type="PROSITE" id="PS50231">
    <property type="entry name" value="RICIN_B_LECTIN"/>
    <property type="match status" value="1"/>
</dbReference>
<organism evidence="13 14">
    <name type="scientific">Orchesella dallaii</name>
    <dbReference type="NCBI Taxonomy" id="48710"/>
    <lineage>
        <taxon>Eukaryota</taxon>
        <taxon>Metazoa</taxon>
        <taxon>Ecdysozoa</taxon>
        <taxon>Arthropoda</taxon>
        <taxon>Hexapoda</taxon>
        <taxon>Collembola</taxon>
        <taxon>Entomobryomorpha</taxon>
        <taxon>Entomobryoidea</taxon>
        <taxon>Orchesellidae</taxon>
        <taxon>Orchesellinae</taxon>
        <taxon>Orchesella</taxon>
    </lineage>
</organism>
<keyword evidence="8" id="KW-0472">Membrane</keyword>
<dbReference type="Gene3D" id="2.80.10.50">
    <property type="match status" value="1"/>
</dbReference>
<comment type="pathway">
    <text evidence="10">Protein modification; protein glycosylation.</text>
</comment>
<dbReference type="SMART" id="SM00458">
    <property type="entry name" value="RICIN"/>
    <property type="match status" value="1"/>
</dbReference>
<comment type="caution">
    <text evidence="13">The sequence shown here is derived from an EMBL/GenBank/DDBJ whole genome shotgun (WGS) entry which is preliminary data.</text>
</comment>
<feature type="domain" description="Ricin B lectin" evidence="12">
    <location>
        <begin position="485"/>
        <end position="610"/>
    </location>
</feature>
<evidence type="ECO:0000256" key="8">
    <source>
        <dbReference type="ARBA" id="ARBA00023136"/>
    </source>
</evidence>
<keyword evidence="11" id="KW-0732">Signal</keyword>
<evidence type="ECO:0000256" key="6">
    <source>
        <dbReference type="ARBA" id="ARBA00022989"/>
    </source>
</evidence>
<keyword evidence="10" id="KW-0808">Transferase</keyword>
<name>A0ABP1PNL8_9HEXA</name>
<dbReference type="InterPro" id="IPR001173">
    <property type="entry name" value="Glyco_trans_2-like"/>
</dbReference>
<dbReference type="Proteomes" id="UP001642540">
    <property type="component" value="Unassembled WGS sequence"/>
</dbReference>
<keyword evidence="10" id="KW-0464">Manganese</keyword>
<evidence type="ECO:0000256" key="11">
    <source>
        <dbReference type="SAM" id="SignalP"/>
    </source>
</evidence>
<feature type="signal peptide" evidence="11">
    <location>
        <begin position="1"/>
        <end position="26"/>
    </location>
</feature>
<evidence type="ECO:0000256" key="2">
    <source>
        <dbReference type="ARBA" id="ARBA00005680"/>
    </source>
</evidence>
<dbReference type="Pfam" id="PF00652">
    <property type="entry name" value="Ricin_B_lectin"/>
    <property type="match status" value="1"/>
</dbReference>
<dbReference type="PANTHER" id="PTHR11675:SF131">
    <property type="entry name" value="POLYPEPTIDE N-ACETYLGALACTOSAMINYLTRANSFERASE 9-RELATED"/>
    <property type="match status" value="1"/>
</dbReference>
<comment type="cofactor">
    <cofactor evidence="10">
        <name>Mn(2+)</name>
        <dbReference type="ChEBI" id="CHEBI:29035"/>
    </cofactor>
</comment>
<evidence type="ECO:0000313" key="13">
    <source>
        <dbReference type="EMBL" id="CAL8072155.1"/>
    </source>
</evidence>
<gene>
    <name evidence="13" type="ORF">ODALV1_LOCUS2028</name>
</gene>
<reference evidence="13 14" key="1">
    <citation type="submission" date="2024-08" db="EMBL/GenBank/DDBJ databases">
        <authorList>
            <person name="Cucini C."/>
            <person name="Frati F."/>
        </authorList>
    </citation>
    <scope>NUCLEOTIDE SEQUENCE [LARGE SCALE GENOMIC DNA]</scope>
</reference>
<feature type="chain" id="PRO_5046498874" description="Polypeptide N-acetylgalactosaminyltransferase" evidence="11">
    <location>
        <begin position="27"/>
        <end position="640"/>
    </location>
</feature>
<dbReference type="CDD" id="cd02510">
    <property type="entry name" value="pp-GalNAc-T"/>
    <property type="match status" value="1"/>
</dbReference>
<keyword evidence="10" id="KW-0328">Glycosyltransferase</keyword>
<dbReference type="InterPro" id="IPR045885">
    <property type="entry name" value="GalNAc-T"/>
</dbReference>
<evidence type="ECO:0000313" key="14">
    <source>
        <dbReference type="Proteomes" id="UP001642540"/>
    </source>
</evidence>
<comment type="similarity">
    <text evidence="2 10">Belongs to the glycosyltransferase 2 family. GalNAc-T subfamily.</text>
</comment>
<dbReference type="SUPFAM" id="SSF50370">
    <property type="entry name" value="Ricin B-like lectins"/>
    <property type="match status" value="1"/>
</dbReference>
<evidence type="ECO:0000256" key="1">
    <source>
        <dbReference type="ARBA" id="ARBA00004323"/>
    </source>
</evidence>
<keyword evidence="4 10" id="KW-0430">Lectin</keyword>
<keyword evidence="7 10" id="KW-0333">Golgi apparatus</keyword>
<evidence type="ECO:0000259" key="12">
    <source>
        <dbReference type="SMART" id="SM00458"/>
    </source>
</evidence>
<dbReference type="SUPFAM" id="SSF53448">
    <property type="entry name" value="Nucleotide-diphospho-sugar transferases"/>
    <property type="match status" value="1"/>
</dbReference>
<dbReference type="InterPro" id="IPR000772">
    <property type="entry name" value="Ricin_B_lectin"/>
</dbReference>
<keyword evidence="14" id="KW-1185">Reference proteome</keyword>
<evidence type="ECO:0000256" key="5">
    <source>
        <dbReference type="ARBA" id="ARBA00022968"/>
    </source>
</evidence>
<evidence type="ECO:0000256" key="3">
    <source>
        <dbReference type="ARBA" id="ARBA00022692"/>
    </source>
</evidence>
<dbReference type="InterPro" id="IPR035992">
    <property type="entry name" value="Ricin_B-like_lectins"/>
</dbReference>
<protein>
    <recommendedName>
        <fullName evidence="10">Polypeptide N-acetylgalactosaminyltransferase</fullName>
        <ecNumber evidence="10">2.4.1.-</ecNumber>
    </recommendedName>
    <alternativeName>
        <fullName evidence="10">Protein-UDP acetylgalactosaminyltransferase</fullName>
    </alternativeName>
</protein>
<accession>A0ABP1PNL8</accession>
<keyword evidence="9 10" id="KW-1015">Disulfide bond</keyword>
<keyword evidence="5" id="KW-0735">Signal-anchor</keyword>
<dbReference type="Gene3D" id="3.90.550.10">
    <property type="entry name" value="Spore Coat Polysaccharide Biosynthesis Protein SpsA, Chain A"/>
    <property type="match status" value="1"/>
</dbReference>
<dbReference type="PANTHER" id="PTHR11675">
    <property type="entry name" value="N-ACETYLGALACTOSAMINYLTRANSFERASE"/>
    <property type="match status" value="1"/>
</dbReference>
<dbReference type="EC" id="2.4.1.-" evidence="10"/>
<evidence type="ECO:0000256" key="9">
    <source>
        <dbReference type="ARBA" id="ARBA00023157"/>
    </source>
</evidence>
<dbReference type="InterPro" id="IPR029044">
    <property type="entry name" value="Nucleotide-diphossugar_trans"/>
</dbReference>
<comment type="subcellular location">
    <subcellularLocation>
        <location evidence="1 10">Golgi apparatus membrane</location>
        <topology evidence="1 10">Single-pass type II membrane protein</topology>
    </subcellularLocation>
</comment>